<keyword evidence="2" id="KW-1185">Reference proteome</keyword>
<gene>
    <name evidence="1" type="ORF">HKX40_00790</name>
</gene>
<evidence type="ECO:0000313" key="1">
    <source>
        <dbReference type="EMBL" id="NOL48677.1"/>
    </source>
</evidence>
<proteinExistence type="predicted"/>
<dbReference type="RefSeq" id="WP_171587662.1">
    <property type="nucleotide sequence ID" value="NZ_JABGBO010000001.1"/>
</dbReference>
<accession>A0A7Y4L831</accession>
<dbReference type="AlphaFoldDB" id="A0A7Y4L831"/>
<protein>
    <submittedName>
        <fullName evidence="1">Uncharacterized protein</fullName>
    </submittedName>
</protein>
<organism evidence="1 2">
    <name type="scientific">Pelistega europaea</name>
    <dbReference type="NCBI Taxonomy" id="106147"/>
    <lineage>
        <taxon>Bacteria</taxon>
        <taxon>Pseudomonadati</taxon>
        <taxon>Pseudomonadota</taxon>
        <taxon>Betaproteobacteria</taxon>
        <taxon>Burkholderiales</taxon>
        <taxon>Alcaligenaceae</taxon>
        <taxon>Pelistega</taxon>
    </lineage>
</organism>
<dbReference type="Proteomes" id="UP000541421">
    <property type="component" value="Unassembled WGS sequence"/>
</dbReference>
<sequence>MVNNIDLDSYALLISKVSRILEGLSIKRCEPQVVADLAKGLSVPRNTHN</sequence>
<name>A0A7Y4L831_9BURK</name>
<dbReference type="EMBL" id="JABGBO010000001">
    <property type="protein sequence ID" value="NOL48677.1"/>
    <property type="molecule type" value="Genomic_DNA"/>
</dbReference>
<evidence type="ECO:0000313" key="2">
    <source>
        <dbReference type="Proteomes" id="UP000541421"/>
    </source>
</evidence>
<comment type="caution">
    <text evidence="1">The sequence shown here is derived from an EMBL/GenBank/DDBJ whole genome shotgun (WGS) entry which is preliminary data.</text>
</comment>
<reference evidence="1 2" key="1">
    <citation type="submission" date="2020-05" db="EMBL/GenBank/DDBJ databases">
        <authorList>
            <person name="Niu N."/>
        </authorList>
    </citation>
    <scope>NUCLEOTIDE SEQUENCE [LARGE SCALE GENOMIC DNA]</scope>
    <source>
        <strain evidence="1 2">LMG10982</strain>
    </source>
</reference>